<dbReference type="EMBL" id="JADLQX010000018">
    <property type="protein sequence ID" value="MBF6300481.1"/>
    <property type="molecule type" value="Genomic_DNA"/>
</dbReference>
<protein>
    <submittedName>
        <fullName evidence="1">Uncharacterized protein</fullName>
    </submittedName>
</protein>
<accession>A0ABS0CV61</accession>
<name>A0ABS0CV61_9NOCA</name>
<keyword evidence="2" id="KW-1185">Reference proteome</keyword>
<evidence type="ECO:0000313" key="1">
    <source>
        <dbReference type="EMBL" id="MBF6300481.1"/>
    </source>
</evidence>
<dbReference type="Proteomes" id="UP000702209">
    <property type="component" value="Unassembled WGS sequence"/>
</dbReference>
<sequence length="71" mass="7451">MKCTKPLHQAETMVATCPACSWPAPVPISAHGPVRYLRCVCGQWLISEHGTIVAAAGRSTLGDETMPSGAT</sequence>
<gene>
    <name evidence="1" type="ORF">IU459_23465</name>
</gene>
<reference evidence="1 2" key="1">
    <citation type="submission" date="2020-10" db="EMBL/GenBank/DDBJ databases">
        <title>Identification of Nocardia species via Next-generation sequencing and recognition of intraspecies genetic diversity.</title>
        <authorList>
            <person name="Li P."/>
            <person name="Li P."/>
            <person name="Lu B."/>
        </authorList>
    </citation>
    <scope>NUCLEOTIDE SEQUENCE [LARGE SCALE GENOMIC DNA]</scope>
    <source>
        <strain evidence="1 2">BJ06-0157</strain>
    </source>
</reference>
<proteinExistence type="predicted"/>
<organism evidence="1 2">
    <name type="scientific">Nocardia amamiensis</name>
    <dbReference type="NCBI Taxonomy" id="404578"/>
    <lineage>
        <taxon>Bacteria</taxon>
        <taxon>Bacillati</taxon>
        <taxon>Actinomycetota</taxon>
        <taxon>Actinomycetes</taxon>
        <taxon>Mycobacteriales</taxon>
        <taxon>Nocardiaceae</taxon>
        <taxon>Nocardia</taxon>
    </lineage>
</organism>
<comment type="caution">
    <text evidence="1">The sequence shown here is derived from an EMBL/GenBank/DDBJ whole genome shotgun (WGS) entry which is preliminary data.</text>
</comment>
<evidence type="ECO:0000313" key="2">
    <source>
        <dbReference type="Proteomes" id="UP000702209"/>
    </source>
</evidence>